<evidence type="ECO:0000256" key="6">
    <source>
        <dbReference type="ARBA" id="ARBA00023136"/>
    </source>
</evidence>
<dbReference type="EMBL" id="FNDB01000027">
    <property type="protein sequence ID" value="SDI20465.1"/>
    <property type="molecule type" value="Genomic_DNA"/>
</dbReference>
<dbReference type="Proteomes" id="UP000199274">
    <property type="component" value="Unassembled WGS sequence"/>
</dbReference>
<feature type="transmembrane region" description="Helical" evidence="7">
    <location>
        <begin position="50"/>
        <end position="69"/>
    </location>
</feature>
<evidence type="ECO:0000313" key="9">
    <source>
        <dbReference type="EMBL" id="SDI20465.1"/>
    </source>
</evidence>
<dbReference type="PANTHER" id="PTHR34582">
    <property type="entry name" value="UPF0702 TRANSMEMBRANE PROTEIN YCAP"/>
    <property type="match status" value="1"/>
</dbReference>
<dbReference type="AlphaFoldDB" id="A0A1G8INH7"/>
<evidence type="ECO:0000256" key="4">
    <source>
        <dbReference type="ARBA" id="ARBA00022692"/>
    </source>
</evidence>
<evidence type="ECO:0000256" key="7">
    <source>
        <dbReference type="SAM" id="Phobius"/>
    </source>
</evidence>
<comment type="similarity">
    <text evidence="2">Belongs to the UPF0702 family.</text>
</comment>
<dbReference type="OrthoDB" id="6538282at2"/>
<gene>
    <name evidence="9" type="ORF">SAMN04488062_12720</name>
</gene>
<dbReference type="Gene3D" id="3.30.240.20">
    <property type="entry name" value="bsu07140 like domains"/>
    <property type="match status" value="1"/>
</dbReference>
<evidence type="ECO:0000259" key="8">
    <source>
        <dbReference type="Pfam" id="PF04239"/>
    </source>
</evidence>
<evidence type="ECO:0000256" key="3">
    <source>
        <dbReference type="ARBA" id="ARBA00022475"/>
    </source>
</evidence>
<dbReference type="GO" id="GO:0005886">
    <property type="term" value="C:plasma membrane"/>
    <property type="evidence" value="ECO:0007669"/>
    <property type="project" value="UniProtKB-SubCell"/>
</dbReference>
<keyword evidence="4 7" id="KW-0812">Transmembrane</keyword>
<dbReference type="Pfam" id="PF04239">
    <property type="entry name" value="DUF421"/>
    <property type="match status" value="1"/>
</dbReference>
<protein>
    <submittedName>
        <fullName evidence="9">Uncharacterized membrane protein YcaP, DUF421 family</fullName>
    </submittedName>
</protein>
<evidence type="ECO:0000256" key="1">
    <source>
        <dbReference type="ARBA" id="ARBA00004651"/>
    </source>
</evidence>
<proteinExistence type="inferred from homology"/>
<feature type="transmembrane region" description="Helical" evidence="7">
    <location>
        <begin position="19"/>
        <end position="38"/>
    </location>
</feature>
<organism evidence="9 10">
    <name type="scientific">Flavobacterium omnivorum</name>
    <dbReference type="NCBI Taxonomy" id="178355"/>
    <lineage>
        <taxon>Bacteria</taxon>
        <taxon>Pseudomonadati</taxon>
        <taxon>Bacteroidota</taxon>
        <taxon>Flavobacteriia</taxon>
        <taxon>Flavobacteriales</taxon>
        <taxon>Flavobacteriaceae</taxon>
        <taxon>Flavobacterium</taxon>
    </lineage>
</organism>
<dbReference type="PANTHER" id="PTHR34582:SF6">
    <property type="entry name" value="UPF0702 TRANSMEMBRANE PROTEIN YCAP"/>
    <property type="match status" value="1"/>
</dbReference>
<comment type="subcellular location">
    <subcellularLocation>
        <location evidence="1">Cell membrane</location>
        <topology evidence="1">Multi-pass membrane protein</topology>
    </subcellularLocation>
</comment>
<dbReference type="STRING" id="178355.SAMN04488062_12720"/>
<keyword evidence="3" id="KW-1003">Cell membrane</keyword>
<feature type="transmembrane region" description="Helical" evidence="7">
    <location>
        <begin position="75"/>
        <end position="92"/>
    </location>
</feature>
<feature type="domain" description="YetF C-terminal" evidence="8">
    <location>
        <begin position="98"/>
        <end position="170"/>
    </location>
</feature>
<keyword evidence="6 7" id="KW-0472">Membrane</keyword>
<keyword evidence="10" id="KW-1185">Reference proteome</keyword>
<accession>A0A1G8INH7</accession>
<dbReference type="InterPro" id="IPR007353">
    <property type="entry name" value="DUF421"/>
</dbReference>
<name>A0A1G8INH7_9FLAO</name>
<dbReference type="RefSeq" id="WP_091259410.1">
    <property type="nucleotide sequence ID" value="NZ_FNDB01000027.1"/>
</dbReference>
<dbReference type="InterPro" id="IPR023090">
    <property type="entry name" value="UPF0702_alpha/beta_dom_sf"/>
</dbReference>
<sequence>MIEIFEWNRLLYNDLPESFLLEVIFRSTIMFTVLLLTLKVAGKRGVKQLSVFETVIIIALGSAAGDPMFYEEVGIIPPITVFLVIILLYRLVTWLTGKSKKFEEFIEGKTECIISEGKFSIATFKKESLAQDEFFSELRLKSIEHLGQVKNAFMETSGEISVFYYEDHDVKPGLPILPFLFKLKSKTIPAEGIYSCTFCGNTKSHKQGNALCSVCAKSEWVEAIATLRKT</sequence>
<evidence type="ECO:0000256" key="5">
    <source>
        <dbReference type="ARBA" id="ARBA00022989"/>
    </source>
</evidence>
<keyword evidence="5 7" id="KW-1133">Transmembrane helix</keyword>
<evidence type="ECO:0000256" key="2">
    <source>
        <dbReference type="ARBA" id="ARBA00006448"/>
    </source>
</evidence>
<reference evidence="10" key="1">
    <citation type="submission" date="2016-10" db="EMBL/GenBank/DDBJ databases">
        <authorList>
            <person name="Varghese N."/>
            <person name="Submissions S."/>
        </authorList>
    </citation>
    <scope>NUCLEOTIDE SEQUENCE [LARGE SCALE GENOMIC DNA]</scope>
    <source>
        <strain evidence="10">CGMCC 1.2747</strain>
    </source>
</reference>
<evidence type="ECO:0000313" key="10">
    <source>
        <dbReference type="Proteomes" id="UP000199274"/>
    </source>
</evidence>